<organism evidence="3 4">
    <name type="scientific">Ideonella dechloratans</name>
    <dbReference type="NCBI Taxonomy" id="36863"/>
    <lineage>
        <taxon>Bacteria</taxon>
        <taxon>Pseudomonadati</taxon>
        <taxon>Pseudomonadota</taxon>
        <taxon>Betaproteobacteria</taxon>
        <taxon>Burkholderiales</taxon>
        <taxon>Sphaerotilaceae</taxon>
        <taxon>Ideonella</taxon>
    </lineage>
</organism>
<dbReference type="PANTHER" id="PTHR43211:SF1">
    <property type="entry name" value="BLL6422 PROTEIN"/>
    <property type="match status" value="1"/>
</dbReference>
<dbReference type="InterPro" id="IPR036663">
    <property type="entry name" value="Fumarylacetoacetase_C_sf"/>
</dbReference>
<dbReference type="InterPro" id="IPR041072">
    <property type="entry name" value="FAA_hydro_N"/>
</dbReference>
<dbReference type="RefSeq" id="WP_151126050.1">
    <property type="nucleotide sequence ID" value="NZ_CP088081.1"/>
</dbReference>
<dbReference type="Gene3D" id="3.90.850.10">
    <property type="entry name" value="Fumarylacetoacetase-like, C-terminal domain"/>
    <property type="match status" value="1"/>
</dbReference>
<feature type="domain" description="Fumarylacetoacetase-like C-terminal" evidence="1">
    <location>
        <begin position="85"/>
        <end position="322"/>
    </location>
</feature>
<dbReference type="SUPFAM" id="SSF56529">
    <property type="entry name" value="FAH"/>
    <property type="match status" value="1"/>
</dbReference>
<comment type="caution">
    <text evidence="3">The sequence shown here is derived from an EMBL/GenBank/DDBJ whole genome shotgun (WGS) entry which is preliminary data.</text>
</comment>
<sequence length="325" mass="34973">MKLATYQDGSRDGQLVVVSRDLRTAHFASGIATRLQQVLDDWGFLSPQLEDLSRQLNQGRARHAFAFDPAQCLAPLPRCGQWVRTRAYRAQLAQVWPERDTPPDQALGLPWMEPGSSDGFTGPLAELAVTAIDDEVDFGAQWAVITGDLPRGASPEQALDGVRLLALVNDWILRGPEAEERLLGGGRVLSCPATAFSPVALTPDELGEDWRAGVLHGTLQVQLNGKALGPCQTQEGLMWHMGQLLAHLARHRPVRAGTVLGSGPVADGLGRGAACLADLRLQVAASSTIDPPGWLQYGDTVRVEMKARDGSPLFGAIEQTVVELS</sequence>
<dbReference type="InterPro" id="IPR011234">
    <property type="entry name" value="Fumarylacetoacetase-like_C"/>
</dbReference>
<feature type="domain" description="Fumarylacetoacetase N-terminal" evidence="2">
    <location>
        <begin position="1"/>
        <end position="78"/>
    </location>
</feature>
<keyword evidence="3" id="KW-0378">Hydrolase</keyword>
<evidence type="ECO:0000313" key="4">
    <source>
        <dbReference type="Proteomes" id="UP000430120"/>
    </source>
</evidence>
<dbReference type="Proteomes" id="UP000430120">
    <property type="component" value="Unassembled WGS sequence"/>
</dbReference>
<dbReference type="OrthoDB" id="9775905at2"/>
<protein>
    <submittedName>
        <fullName evidence="3">Fumarylacetoacetate hydrolase family protein</fullName>
    </submittedName>
</protein>
<keyword evidence="4" id="KW-1185">Reference proteome</keyword>
<accession>A0A643F2Q8</accession>
<dbReference type="AlphaFoldDB" id="A0A643F2Q8"/>
<reference evidence="3 4" key="1">
    <citation type="submission" date="2019-09" db="EMBL/GenBank/DDBJ databases">
        <title>Draft genome sequences of 48 bacterial type strains from the CCUG.</title>
        <authorList>
            <person name="Tunovic T."/>
            <person name="Pineiro-Iglesias B."/>
            <person name="Unosson C."/>
            <person name="Inganas E."/>
            <person name="Ohlen M."/>
            <person name="Cardew S."/>
            <person name="Jensie-Markopoulos S."/>
            <person name="Salva-Serra F."/>
            <person name="Jaen-Luchoro D."/>
            <person name="Karlsson R."/>
            <person name="Svensson-Stadler L."/>
            <person name="Chun J."/>
            <person name="Moore E."/>
        </authorList>
    </citation>
    <scope>NUCLEOTIDE SEQUENCE [LARGE SCALE GENOMIC DNA]</scope>
    <source>
        <strain evidence="3 4">CCUG 30977</strain>
    </source>
</reference>
<evidence type="ECO:0000259" key="2">
    <source>
        <dbReference type="Pfam" id="PF18288"/>
    </source>
</evidence>
<dbReference type="GO" id="GO:0016787">
    <property type="term" value="F:hydrolase activity"/>
    <property type="evidence" value="ECO:0007669"/>
    <property type="project" value="UniProtKB-KW"/>
</dbReference>
<gene>
    <name evidence="3" type="ORF">F7Q92_21205</name>
</gene>
<dbReference type="EMBL" id="VZPB01000111">
    <property type="protein sequence ID" value="KAB0572111.1"/>
    <property type="molecule type" value="Genomic_DNA"/>
</dbReference>
<evidence type="ECO:0000259" key="1">
    <source>
        <dbReference type="Pfam" id="PF01557"/>
    </source>
</evidence>
<name>A0A643F2Q8_IDEDE</name>
<proteinExistence type="predicted"/>
<dbReference type="Pfam" id="PF18288">
    <property type="entry name" value="FAA_hydro_N_2"/>
    <property type="match status" value="1"/>
</dbReference>
<evidence type="ECO:0000313" key="3">
    <source>
        <dbReference type="EMBL" id="KAB0572111.1"/>
    </source>
</evidence>
<dbReference type="PANTHER" id="PTHR43211">
    <property type="entry name" value="FUMARYLACETOACETATE HYDROLASE"/>
    <property type="match status" value="1"/>
</dbReference>
<dbReference type="Pfam" id="PF01557">
    <property type="entry name" value="FAA_hydrolase"/>
    <property type="match status" value="1"/>
</dbReference>